<organism evidence="4 5">
    <name type="scientific">Roseivirga thermotolerans</name>
    <dbReference type="NCBI Taxonomy" id="1758176"/>
    <lineage>
        <taxon>Bacteria</taxon>
        <taxon>Pseudomonadati</taxon>
        <taxon>Bacteroidota</taxon>
        <taxon>Cytophagia</taxon>
        <taxon>Cytophagales</taxon>
        <taxon>Roseivirgaceae</taxon>
        <taxon>Roseivirga</taxon>
    </lineage>
</organism>
<accession>A0ABQ3I0Y8</accession>
<sequence>MVFESFKRFQRLAFASVLILLCYVDELSGQTAITSATFNNVTTGLTTSSYTATSPSDASGGISPNTTYTVRYGQTQNQFITSYTLGTTTYNNFVLPDTLIIQRTDAGRQLIIFYEYGSLDTGPNPDEINIQPEQQDNEEALYQSGLSNAGYDNILVNSATNFANVERVDVIYFSGIVTSTPANAVFPIVERGGNDDIRVAAIRGLDANGVPNDYYPTVVRVRDNDGDWGSLGQNHTSIVMRRQDATSNPLPQTVLGSQVLHGTAIDFTEFGIGADEIVYGYSIFGDDVTVTGSDLVDFSNATNYPTNTGSGSGLDLIAGISTAVASDDNLRKATGPGGYKAALNTWLKANVGVTTSTDGSNVTDWQDQFLGDHDATTLGTSPTYRDGTASALQDINFNPTIDFLSATETGLQIADNTDFNTATSYERKSINIAFRTGDDVTVKQQIYEQGGATRGLNVYLRSGTLYVGAWNEASDGAGSPWSFNTVSSSISTDTEYIVTIELDGNNTTTGSMRVYLNGQSIGTLSGVGLLYAHGDDIGIGDVAGGSLYDDGTTAAASFYGSIPEIIYCNEPSGFSSSQRNRIESYLALKYGITLDQSTPVNYVNSAGSVIFNTTINASSGGFLEYNNDIAGIGRDDESEFIQLSSQSENSGSIVRMDRNSAIGTDDTWLIWGNDGGSTTPSRAVTKPDVINERLPRVWRVAEENSVGVTDVSFDLTGLGLGTNADDFSLLIAGASSGGDFSSATVVTGGTFSGDVITFTNVNLSDLQYFTLGTQFFICTPGNVQDGLSLWLKADAETYNTGTTAATNGQTVETWGDQSRNNFDATNDGGTTNRAPTWVETDVNFNPGLNWGAGTNDIGFNLGSNYIFAPAANGGAHMFSSVQPENTLTGGDRNNKWIVNFGSVNASAYGIAAYADRGNIVADGKDNFNISPTASNFIAEGDINTNAGTADTKTYKVDGFTENTSTGVDIDIDDSGISEASTHGSNQGPVSIGRQSQSNGLDNNSGRRFFGDMQEVIVYNEDISELDAQKIRSYLAIKYGTTLTNDNDADAVINETISGSVVEGDYVASDGSTIVFDYSDDTGFVSNIAGIGRDDDTCLEQKQSRSVNSDAILTVGLGEIATNNASNPNSFASDLSFFTWGSDGASTEYASRTTNGTPGTVTERMLRVWRAQETGTVGATDISFDLTGLTGYSTDAGDYQLIVANGGDNTSLEAGSTITGGTFNGTVLTFNNVNLSDGDYFTLGVASEQCGPGGVSTNLQLWLRADQGTNTTTDASDVTSWGDQSGNSFNASATNAPVYNENNLNFNPSIDFTAANSDNMQIADGTNQSPDEQAVFLVGSIGSGSDSWAPFVMKTASFDWPNGWGLARNNNTTEIYYHKDDYTSNNSGTDYASRSITYDQANIHVAFKDATDYNYSLDLGTTDTDLPGSTYQSSNNVIFLGASPSGSGTSNNTTPNAFLDGSISEVIMFNDELTATQRQQVASYLAIKYGITLDQTTATNYLWSDGTTVIWDATTNAGFNNDIAGIGRDDISCFSQKQSRSINSDDIIAIGLGSVETLNADNINVFDDNGDYLVWGNDGGTTAQATAETSDVPATIAERMERIWRVEDTGNVGETEIQFDLNGLGYGTDASDFRLLIAGSGSGGTMSGATLVSGGTFNGTTLSFSGIDLADGEYFTLGVIEQCGPGGVNTNLALWLRADQEVYSDAGTTLASNGDNTLQWNDQTTFNRNASENNGGGGSVIEPVYNTEVINYNPAIFFSDQNTTNNSYLQTGTSTNTVDGDMSLVAVFTTNQNQGTNDQIDNTPALIGAEDNTASDDYGLGVYQGEVVFNAANTNTFTARSTTTYNDGEPYIATGTRVQAASGAVALYVNSLNVGNGTSDAVALDEPDSWAIGNQKDYDNEAQFQGNIAEVIVFSSVLTAEELARVESYLALKYGITRTNNNDNDGTTNEIISGAIREGDYVAADGGVVWDYAARGATYFNDIAGIGRDDLSCFNQTHSKSENNDAIVDIAIASFVDNDSYFIWGNDNAPIESPNNNERPAGINSRLNREWQAQETGTVGTVSVTFDLQDITGTPLGDNNLTQVRLMITTDGDFSSGVTLVSPASIDAVNETVTFNVDFDGTTGYYFTLGSEEVDALPIELLRFDVRNHVDGVELSWITTSETNNAYFTVQRSTNGLDFEDIEQIEGAGSSEEVNRYKYLDNNVRAGKYFYRLKQTDFGGTFSYSEIRGVLVPVEKNLTLTIFPNPNSSRLLNYRYSVDSNATRIQISIFNSQSQVVVDHTESVTGETRQLDISGLAPGLYFVRLRAGSQTLTKQLIVR</sequence>
<evidence type="ECO:0008006" key="6">
    <source>
        <dbReference type="Google" id="ProtNLM"/>
    </source>
</evidence>
<dbReference type="InterPro" id="IPR026444">
    <property type="entry name" value="Secre_tail"/>
</dbReference>
<feature type="region of interest" description="Disordered" evidence="1">
    <location>
        <begin position="973"/>
        <end position="1004"/>
    </location>
</feature>
<feature type="domain" description="DUF8202" evidence="3">
    <location>
        <begin position="1921"/>
        <end position="2113"/>
    </location>
</feature>
<protein>
    <recommendedName>
        <fullName evidence="6">Secretion system C-terminal sorting domain-containing protein</fullName>
    </recommendedName>
</protein>
<feature type="domain" description="DUF8202" evidence="3">
    <location>
        <begin position="1476"/>
        <end position="1671"/>
    </location>
</feature>
<dbReference type="Pfam" id="PF26628">
    <property type="entry name" value="DUF8202"/>
    <property type="match status" value="4"/>
</dbReference>
<feature type="domain" description="DUF8202" evidence="3">
    <location>
        <begin position="1027"/>
        <end position="1237"/>
    </location>
</feature>
<reference evidence="5" key="1">
    <citation type="journal article" date="2019" name="Int. J. Syst. Evol. Microbiol.">
        <title>The Global Catalogue of Microorganisms (GCM) 10K type strain sequencing project: providing services to taxonomists for standard genome sequencing and annotation.</title>
        <authorList>
            <consortium name="The Broad Institute Genomics Platform"/>
            <consortium name="The Broad Institute Genome Sequencing Center for Infectious Disease"/>
            <person name="Wu L."/>
            <person name="Ma J."/>
        </authorList>
    </citation>
    <scope>NUCLEOTIDE SEQUENCE [LARGE SCALE GENOMIC DNA]</scope>
    <source>
        <strain evidence="5">CGMCC 1.15111</strain>
    </source>
</reference>
<gene>
    <name evidence="4" type="ORF">GCM10011340_05830</name>
</gene>
<evidence type="ECO:0000259" key="2">
    <source>
        <dbReference type="Pfam" id="PF18962"/>
    </source>
</evidence>
<dbReference type="EMBL" id="BNAG01000001">
    <property type="protein sequence ID" value="GHE54097.1"/>
    <property type="molecule type" value="Genomic_DNA"/>
</dbReference>
<dbReference type="Proteomes" id="UP000658258">
    <property type="component" value="Unassembled WGS sequence"/>
</dbReference>
<keyword evidence="5" id="KW-1185">Reference proteome</keyword>
<dbReference type="NCBIfam" id="TIGR04183">
    <property type="entry name" value="Por_Secre_tail"/>
    <property type="match status" value="1"/>
</dbReference>
<dbReference type="Pfam" id="PF18962">
    <property type="entry name" value="Por_Secre_tail"/>
    <property type="match status" value="1"/>
</dbReference>
<proteinExistence type="predicted"/>
<name>A0ABQ3I0Y8_9BACT</name>
<dbReference type="SUPFAM" id="SSF49899">
    <property type="entry name" value="Concanavalin A-like lectins/glucanases"/>
    <property type="match status" value="2"/>
</dbReference>
<dbReference type="InterPro" id="IPR013320">
    <property type="entry name" value="ConA-like_dom_sf"/>
</dbReference>
<feature type="domain" description="Secretion system C-terminal sorting" evidence="2">
    <location>
        <begin position="2241"/>
        <end position="2317"/>
    </location>
</feature>
<feature type="compositionally biased region" description="Polar residues" evidence="1">
    <location>
        <begin position="978"/>
        <end position="1004"/>
    </location>
</feature>
<evidence type="ECO:0000313" key="5">
    <source>
        <dbReference type="Proteomes" id="UP000658258"/>
    </source>
</evidence>
<comment type="caution">
    <text evidence="4">The sequence shown here is derived from an EMBL/GenBank/DDBJ whole genome shotgun (WGS) entry which is preliminary data.</text>
</comment>
<evidence type="ECO:0000256" key="1">
    <source>
        <dbReference type="SAM" id="MobiDB-lite"/>
    </source>
</evidence>
<evidence type="ECO:0000313" key="4">
    <source>
        <dbReference type="EMBL" id="GHE54097.1"/>
    </source>
</evidence>
<dbReference type="InterPro" id="IPR058515">
    <property type="entry name" value="DUF8202"/>
</dbReference>
<evidence type="ECO:0000259" key="3">
    <source>
        <dbReference type="Pfam" id="PF26628"/>
    </source>
</evidence>
<feature type="region of interest" description="Disordered" evidence="1">
    <location>
        <begin position="813"/>
        <end position="833"/>
    </location>
</feature>
<feature type="domain" description="DUF8202" evidence="3">
    <location>
        <begin position="578"/>
        <end position="765"/>
    </location>
</feature>
<dbReference type="Gene3D" id="2.60.120.200">
    <property type="match status" value="2"/>
</dbReference>